<evidence type="ECO:0008006" key="4">
    <source>
        <dbReference type="Google" id="ProtNLM"/>
    </source>
</evidence>
<gene>
    <name evidence="2" type="ORF">RFI_22444</name>
</gene>
<comment type="caution">
    <text evidence="2">The sequence shown here is derived from an EMBL/GenBank/DDBJ whole genome shotgun (WGS) entry which is preliminary data.</text>
</comment>
<evidence type="ECO:0000256" key="1">
    <source>
        <dbReference type="SAM" id="MobiDB-lite"/>
    </source>
</evidence>
<feature type="compositionally biased region" description="Basic and acidic residues" evidence="1">
    <location>
        <begin position="19"/>
        <end position="33"/>
    </location>
</feature>
<organism evidence="2 3">
    <name type="scientific">Reticulomyxa filosa</name>
    <dbReference type="NCBI Taxonomy" id="46433"/>
    <lineage>
        <taxon>Eukaryota</taxon>
        <taxon>Sar</taxon>
        <taxon>Rhizaria</taxon>
        <taxon>Retaria</taxon>
        <taxon>Foraminifera</taxon>
        <taxon>Monothalamids</taxon>
        <taxon>Reticulomyxidae</taxon>
        <taxon>Reticulomyxa</taxon>
    </lineage>
</organism>
<dbReference type="AlphaFoldDB" id="X6MPD8"/>
<dbReference type="EMBL" id="ASPP01019653">
    <property type="protein sequence ID" value="ETO14925.1"/>
    <property type="molecule type" value="Genomic_DNA"/>
</dbReference>
<evidence type="ECO:0000313" key="2">
    <source>
        <dbReference type="EMBL" id="ETO14925.1"/>
    </source>
</evidence>
<sequence length="131" mass="15814">HFKTKKKEELRKMSLKSNAKIEKMKESNNEKSKEIQQLKDEIKQLKSEKELNEKKQKGRYFKNNIEIEKFKKDIQSKNQIIEDEHQIFSIFEGIIHSTLSISMCIEIQKVWQLLQFERGLKRSQEKKEKSM</sequence>
<proteinExistence type="predicted"/>
<name>X6MPD8_RETFI</name>
<evidence type="ECO:0000313" key="3">
    <source>
        <dbReference type="Proteomes" id="UP000023152"/>
    </source>
</evidence>
<feature type="non-terminal residue" evidence="2">
    <location>
        <position position="1"/>
    </location>
</feature>
<feature type="region of interest" description="Disordered" evidence="1">
    <location>
        <begin position="1"/>
        <end position="33"/>
    </location>
</feature>
<accession>X6MPD8</accession>
<feature type="compositionally biased region" description="Basic and acidic residues" evidence="1">
    <location>
        <begin position="1"/>
        <end position="12"/>
    </location>
</feature>
<dbReference type="Proteomes" id="UP000023152">
    <property type="component" value="Unassembled WGS sequence"/>
</dbReference>
<protein>
    <recommendedName>
        <fullName evidence="4">Viral A-type inclusion protein</fullName>
    </recommendedName>
</protein>
<keyword evidence="3" id="KW-1185">Reference proteome</keyword>
<reference evidence="2 3" key="1">
    <citation type="journal article" date="2013" name="Curr. Biol.">
        <title>The Genome of the Foraminiferan Reticulomyxa filosa.</title>
        <authorList>
            <person name="Glockner G."/>
            <person name="Hulsmann N."/>
            <person name="Schleicher M."/>
            <person name="Noegel A.A."/>
            <person name="Eichinger L."/>
            <person name="Gallinger C."/>
            <person name="Pawlowski J."/>
            <person name="Sierra R."/>
            <person name="Euteneuer U."/>
            <person name="Pillet L."/>
            <person name="Moustafa A."/>
            <person name="Platzer M."/>
            <person name="Groth M."/>
            <person name="Szafranski K."/>
            <person name="Schliwa M."/>
        </authorList>
    </citation>
    <scope>NUCLEOTIDE SEQUENCE [LARGE SCALE GENOMIC DNA]</scope>
</reference>